<reference evidence="1 2" key="1">
    <citation type="submission" date="2020-02" db="EMBL/GenBank/DDBJ databases">
        <authorList>
            <person name="Brisse S."/>
        </authorList>
    </citation>
    <scope>NUCLEOTIDE SEQUENCE [LARGE SCALE GENOMIC DNA]</scope>
    <source>
        <strain evidence="1">CIP107547</strain>
    </source>
</reference>
<gene>
    <name evidence="1" type="ORF">CIP107547_02206</name>
</gene>
<comment type="caution">
    <text evidence="1">The sequence shown here is derived from an EMBL/GenBank/DDBJ whole genome shotgun (WGS) entry which is preliminary data.</text>
</comment>
<sequence>MVGDEQPYASLMAWGIQHMSHQRLTGANQQPYRVVAHRDIRRNISEALFFIRESGIGIVRKESKMQ</sequence>
<accession>A0A811GDC4</accession>
<evidence type="ECO:0000313" key="2">
    <source>
        <dbReference type="Proteomes" id="UP000480222"/>
    </source>
</evidence>
<evidence type="ECO:0000313" key="1">
    <source>
        <dbReference type="EMBL" id="CAB0619656.1"/>
    </source>
</evidence>
<protein>
    <submittedName>
        <fullName evidence="1">Uncharacterized protein</fullName>
    </submittedName>
</protein>
<dbReference type="EMBL" id="CADDAV010000026">
    <property type="protein sequence ID" value="CAB0619656.1"/>
    <property type="molecule type" value="Genomic_DNA"/>
</dbReference>
<dbReference type="AlphaFoldDB" id="A0A811GDC4"/>
<organism evidence="1 2">
    <name type="scientific">Corynebacterium diphtheriae</name>
    <dbReference type="NCBI Taxonomy" id="1717"/>
    <lineage>
        <taxon>Bacteria</taxon>
        <taxon>Bacillati</taxon>
        <taxon>Actinomycetota</taxon>
        <taxon>Actinomycetes</taxon>
        <taxon>Mycobacteriales</taxon>
        <taxon>Corynebacteriaceae</taxon>
        <taxon>Corynebacterium</taxon>
    </lineage>
</organism>
<name>A0A811GDC4_CORDP</name>
<dbReference type="Proteomes" id="UP000480222">
    <property type="component" value="Unassembled WGS sequence"/>
</dbReference>
<proteinExistence type="predicted"/>